<dbReference type="InterPro" id="IPR039498">
    <property type="entry name" value="NTP_transf_5"/>
</dbReference>
<evidence type="ECO:0000313" key="2">
    <source>
        <dbReference type="Proteomes" id="UP000886844"/>
    </source>
</evidence>
<evidence type="ECO:0000313" key="1">
    <source>
        <dbReference type="EMBL" id="HIY68900.1"/>
    </source>
</evidence>
<gene>
    <name evidence="1" type="ORF">H9828_05755</name>
</gene>
<comment type="caution">
    <text evidence="1">The sequence shown here is derived from an EMBL/GenBank/DDBJ whole genome shotgun (WGS) entry which is preliminary data.</text>
</comment>
<dbReference type="Proteomes" id="UP000886844">
    <property type="component" value="Unassembled WGS sequence"/>
</dbReference>
<reference evidence="1" key="2">
    <citation type="submission" date="2021-04" db="EMBL/GenBank/DDBJ databases">
        <authorList>
            <person name="Gilroy R."/>
        </authorList>
    </citation>
    <scope>NUCLEOTIDE SEQUENCE</scope>
    <source>
        <strain evidence="1">5134</strain>
    </source>
</reference>
<protein>
    <submittedName>
        <fullName evidence="1">Nucleotidyltransferase family protein</fullName>
    </submittedName>
</protein>
<sequence length="380" mass="43784">MEKNDPEKLLLEWLRRALWGTPASLEGLAACDAAAWETLYGLAAQQGVLALLWEVLEPLSAEVQPPKALRLRWAFETVRVERRWRRQYRTVARLAAFYTRHGIPMMLLKGCGLSRCYPVPEHRPCGDVDIWLFGHQPGGDAALARELGIEVDMEKEHHTTFWFDGIPVENHYDFLNTRTCASNRRLERLLKRLAARPGESFEMGEARVYLPSATFNALFLLRHAAGHFAGCAIGLRHFVDWMRFVAACHDRIDWPVVQSAIRESGMQPFVDCFLGVCIGFLGLDADLLPPVRRDPRLERRMLEAVLHPPLSGTVPARRLPGIWFRLRRWWACRWMRRMVYDEPLALGFLRMSWLHVKRHLPLLQAREAADRARRAAQSRA</sequence>
<organism evidence="1 2">
    <name type="scientific">Candidatus Alistipes intestinigallinarum</name>
    <dbReference type="NCBI Taxonomy" id="2838440"/>
    <lineage>
        <taxon>Bacteria</taxon>
        <taxon>Pseudomonadati</taxon>
        <taxon>Bacteroidota</taxon>
        <taxon>Bacteroidia</taxon>
        <taxon>Bacteroidales</taxon>
        <taxon>Rikenellaceae</taxon>
        <taxon>Alistipes</taxon>
    </lineage>
</organism>
<dbReference type="Pfam" id="PF14907">
    <property type="entry name" value="NTP_transf_5"/>
    <property type="match status" value="1"/>
</dbReference>
<dbReference type="AlphaFoldDB" id="A0A9D2CCT3"/>
<accession>A0A9D2CCT3</accession>
<proteinExistence type="predicted"/>
<reference evidence="1" key="1">
    <citation type="journal article" date="2021" name="PeerJ">
        <title>Extensive microbial diversity within the chicken gut microbiome revealed by metagenomics and culture.</title>
        <authorList>
            <person name="Gilroy R."/>
            <person name="Ravi A."/>
            <person name="Getino M."/>
            <person name="Pursley I."/>
            <person name="Horton D.L."/>
            <person name="Alikhan N.F."/>
            <person name="Baker D."/>
            <person name="Gharbi K."/>
            <person name="Hall N."/>
            <person name="Watson M."/>
            <person name="Adriaenssens E.M."/>
            <person name="Foster-Nyarko E."/>
            <person name="Jarju S."/>
            <person name="Secka A."/>
            <person name="Antonio M."/>
            <person name="Oren A."/>
            <person name="Chaudhuri R.R."/>
            <person name="La Ragione R."/>
            <person name="Hildebrand F."/>
            <person name="Pallen M.J."/>
        </authorList>
    </citation>
    <scope>NUCLEOTIDE SEQUENCE</scope>
    <source>
        <strain evidence="1">5134</strain>
    </source>
</reference>
<name>A0A9D2CCT3_9BACT</name>
<dbReference type="EMBL" id="DXDA01000049">
    <property type="protein sequence ID" value="HIY68900.1"/>
    <property type="molecule type" value="Genomic_DNA"/>
</dbReference>